<organism evidence="1">
    <name type="scientific">bioreactor metagenome</name>
    <dbReference type="NCBI Taxonomy" id="1076179"/>
    <lineage>
        <taxon>unclassified sequences</taxon>
        <taxon>metagenomes</taxon>
        <taxon>ecological metagenomes</taxon>
    </lineage>
</organism>
<comment type="caution">
    <text evidence="1">The sequence shown here is derived from an EMBL/GenBank/DDBJ whole genome shotgun (WGS) entry which is preliminary data.</text>
</comment>
<dbReference type="EMBL" id="VSSQ01049060">
    <property type="protein sequence ID" value="MPN03134.1"/>
    <property type="molecule type" value="Genomic_DNA"/>
</dbReference>
<dbReference type="AlphaFoldDB" id="A0A645ERI7"/>
<gene>
    <name evidence="1" type="ORF">SDC9_150357</name>
</gene>
<accession>A0A645ERI7</accession>
<sequence length="155" mass="16842">MHKAVDRDCRLFARRNGVDGKLRARIAVSAGEDILLRGLVGESVRLKRAVAVGYDFAPREQIAPEDALPDGDQHVIGGDGDGFARVKLRREAALRVKHAGAALEHHARDLAVLAQDADRAPAVVDADVLLHRLFDFFLRGGHLLAGFEAIHRGFG</sequence>
<protein>
    <submittedName>
        <fullName evidence="1">Uncharacterized protein</fullName>
    </submittedName>
</protein>
<reference evidence="1" key="1">
    <citation type="submission" date="2019-08" db="EMBL/GenBank/DDBJ databases">
        <authorList>
            <person name="Kucharzyk K."/>
            <person name="Murdoch R.W."/>
            <person name="Higgins S."/>
            <person name="Loffler F."/>
        </authorList>
    </citation>
    <scope>NUCLEOTIDE SEQUENCE</scope>
</reference>
<evidence type="ECO:0000313" key="1">
    <source>
        <dbReference type="EMBL" id="MPN03134.1"/>
    </source>
</evidence>
<name>A0A645ERI7_9ZZZZ</name>
<proteinExistence type="predicted"/>